<accession>A0A941E3Q2</accession>
<evidence type="ECO:0000313" key="4">
    <source>
        <dbReference type="Proteomes" id="UP000678545"/>
    </source>
</evidence>
<feature type="signal peptide" evidence="1">
    <location>
        <begin position="1"/>
        <end position="33"/>
    </location>
</feature>
<comment type="caution">
    <text evidence="3">The sequence shown here is derived from an EMBL/GenBank/DDBJ whole genome shotgun (WGS) entry which is preliminary data.</text>
</comment>
<keyword evidence="4" id="KW-1185">Reference proteome</keyword>
<keyword evidence="1" id="KW-0732">Signal</keyword>
<evidence type="ECO:0000313" key="3">
    <source>
        <dbReference type="EMBL" id="MBR7801740.1"/>
    </source>
</evidence>
<dbReference type="GO" id="GO:0008237">
    <property type="term" value="F:metallopeptidase activity"/>
    <property type="evidence" value="ECO:0007669"/>
    <property type="project" value="InterPro"/>
</dbReference>
<sequence>MKPNNKTNKQSHTRNAQTSALCGLLLLALTANAVEQKQEVGSATSVIRSLAEKFTNPNRATGLRSGEQDLAKNQHLNTQISDYQFKDGNLSVTGQIKGDAKSSFYLKGSASNVSGYLIKHKERKAWEYSTDTRGIVSVTEVPISKVVPDLDEKWLKATTINNLAGAIHPVYSSMALRQAKHIGPYNNEDVTKLESKPGSPWVFYLNHSAVMSGSTPLNGVTKENMYRAWQIVADQYSMYNINITTNPAVYNAAKSANILRTGVINFVNQDGRSNAPLSSFGTTSAGTLYRNPSSGFDYGYGIGMTAAHEVGHQMGMNHDHGGTGGEYFEGIAAYQWGPIMGNYWMGANWAASRWTWSKGEYNTATNFEDDLRIMNVNESIPYVVDDNPSGKALNIDAAGNISPTTNFGQIEKTADTDAFTFTVTGNGKLDLKIDPIEYFGMLDVDAKIYTAAGTLIASSNKAVNRSAEFIALNLSAGDYRLVVAGGAEGTPQNGFSNYSSLGYYAMKGTLTGSTPPADVMLTSGVGLANQSAATGVWKYYAIDVPAGKTSVTFALNGANGDADLYTQLATKPTSASFKCKSDGATSVETCSINAPSPGRYYVGVYAYSAFSALTVKATIN</sequence>
<proteinExistence type="predicted"/>
<gene>
    <name evidence="3" type="ORF">KDM90_17130</name>
</gene>
<evidence type="ECO:0000259" key="2">
    <source>
        <dbReference type="Pfam" id="PF04151"/>
    </source>
</evidence>
<dbReference type="Proteomes" id="UP000678545">
    <property type="component" value="Unassembled WGS sequence"/>
</dbReference>
<protein>
    <submittedName>
        <fullName evidence="3">Pre-peptidase C-terminal domain-containing protein</fullName>
    </submittedName>
</protein>
<reference evidence="3" key="1">
    <citation type="submission" date="2021-04" db="EMBL/GenBank/DDBJ databases">
        <title>novel species isolated from subtropical streams in China.</title>
        <authorList>
            <person name="Lu H."/>
        </authorList>
    </citation>
    <scope>NUCLEOTIDE SEQUENCE</scope>
    <source>
        <strain evidence="3">FT137W</strain>
    </source>
</reference>
<name>A0A941E3Q2_9BURK</name>
<dbReference type="SUPFAM" id="SSF55486">
    <property type="entry name" value="Metalloproteases ('zincins'), catalytic domain"/>
    <property type="match status" value="1"/>
</dbReference>
<dbReference type="AlphaFoldDB" id="A0A941E3Q2"/>
<dbReference type="Gene3D" id="2.60.120.380">
    <property type="match status" value="2"/>
</dbReference>
<feature type="domain" description="Peptidase C-terminal archaeal/bacterial" evidence="2">
    <location>
        <begin position="539"/>
        <end position="606"/>
    </location>
</feature>
<dbReference type="SUPFAM" id="SSF89260">
    <property type="entry name" value="Collagen-binding domain"/>
    <property type="match status" value="1"/>
</dbReference>
<evidence type="ECO:0000256" key="1">
    <source>
        <dbReference type="SAM" id="SignalP"/>
    </source>
</evidence>
<organism evidence="3 4">
    <name type="scientific">Undibacterium fentianense</name>
    <dbReference type="NCBI Taxonomy" id="2828728"/>
    <lineage>
        <taxon>Bacteria</taxon>
        <taxon>Pseudomonadati</taxon>
        <taxon>Pseudomonadota</taxon>
        <taxon>Betaproteobacteria</taxon>
        <taxon>Burkholderiales</taxon>
        <taxon>Oxalobacteraceae</taxon>
        <taxon>Undibacterium</taxon>
    </lineage>
</organism>
<feature type="chain" id="PRO_5037213615" evidence="1">
    <location>
        <begin position="34"/>
        <end position="620"/>
    </location>
</feature>
<dbReference type="InterPro" id="IPR024079">
    <property type="entry name" value="MetalloPept_cat_dom_sf"/>
</dbReference>
<dbReference type="Pfam" id="PF04151">
    <property type="entry name" value="PPC"/>
    <property type="match status" value="1"/>
</dbReference>
<dbReference type="InterPro" id="IPR007280">
    <property type="entry name" value="Peptidase_C_arc/bac"/>
</dbReference>
<dbReference type="Gene3D" id="3.40.390.10">
    <property type="entry name" value="Collagenase (Catalytic Domain)"/>
    <property type="match status" value="1"/>
</dbReference>
<dbReference type="EMBL" id="JAGSPJ010000008">
    <property type="protein sequence ID" value="MBR7801740.1"/>
    <property type="molecule type" value="Genomic_DNA"/>
</dbReference>
<dbReference type="RefSeq" id="WP_212676842.1">
    <property type="nucleotide sequence ID" value="NZ_JAGSPJ010000008.1"/>
</dbReference>